<sequence>MNEEEKEIHAYKFGTGDYNKKIIKAETLDEAVNEFILSCIDFSEFAYKNNPHSDSLHIDPIGFTDGKKNTDCPNFQFYELIPVWEDGKLLREISITEFNNWHIRQNNILEDKSETTDTNNGGVTTSSMVHIGNNILNTSMKIRQIKLNMALERKSNFVSAKDKLSEMQSEMGKIEEEYAMLQKKMGILKTYSGIGRDIVKIRGGETSRQLKIDIFQSFRYMKEDIDILTDFEGFDARDLERFDEFAAKHYKELLPSEKCIQAFKITKQEIKYDDAFMQQSMDQENRKVYILIRNGENVYRVFNDYNLHENYLFVFDEPTEVFGNIAKEMLNTGSSHRTEEYYNIKNSWDAKISGGECKGTHHHSSFSSGSGYVCILPLNYDEDLLAEIQEVADKKYDNERQRREKYIRKYELEDEIDIHSWRWGTSLGMHKRECNREYLEVRHRMELTEAYKKNEHLTLFALSNKSTNVYGYFNNAELKRKMMPHESGVAYTGYDTYRDTSNKNDFSDKFDPMTAEPLIYHTLWYDYDKYKENALTVAREEIEKKFNEQNYKNFNSIAILQNIIDSKNIFTDLPMIDVIFGKGVELLNFIKDGSNLIDHSSTYADPFVSGVELKKGEKVFVIRNSGYQIVRSGHHQEKESRNFKRPQVVLASVASIKDGVVKLKGYFDVYKNYNNEKNISAGNAKISIETLQADWLLIKEDIEKEVILKVLKNRHFRETEFRIKGVALKDILALKRNHKHYNFGGGVTYERY</sequence>
<evidence type="ECO:0000256" key="1">
    <source>
        <dbReference type="SAM" id="Coils"/>
    </source>
</evidence>
<keyword evidence="1" id="KW-0175">Coiled coil</keyword>
<proteinExistence type="predicted"/>
<evidence type="ECO:0000313" key="2">
    <source>
        <dbReference type="EMBL" id="CAA6807119.1"/>
    </source>
</evidence>
<dbReference type="AlphaFoldDB" id="A0A6S6SLQ3"/>
<dbReference type="EMBL" id="CACVAS010000047">
    <property type="protein sequence ID" value="CAA6807119.1"/>
    <property type="molecule type" value="Genomic_DNA"/>
</dbReference>
<name>A0A6S6SLQ3_9BACT</name>
<reference evidence="2" key="1">
    <citation type="submission" date="2020-01" db="EMBL/GenBank/DDBJ databases">
        <authorList>
            <person name="Meier V. D."/>
            <person name="Meier V D."/>
        </authorList>
    </citation>
    <scope>NUCLEOTIDE SEQUENCE</scope>
    <source>
        <strain evidence="2">HLG_WM_MAG_01</strain>
    </source>
</reference>
<accession>A0A6S6SLQ3</accession>
<gene>
    <name evidence="2" type="ORF">HELGO_WM3262</name>
</gene>
<organism evidence="2">
    <name type="scientific">uncultured Sulfurovum sp</name>
    <dbReference type="NCBI Taxonomy" id="269237"/>
    <lineage>
        <taxon>Bacteria</taxon>
        <taxon>Pseudomonadati</taxon>
        <taxon>Campylobacterota</taxon>
        <taxon>Epsilonproteobacteria</taxon>
        <taxon>Campylobacterales</taxon>
        <taxon>Sulfurovaceae</taxon>
        <taxon>Sulfurovum</taxon>
        <taxon>environmental samples</taxon>
    </lineage>
</organism>
<protein>
    <submittedName>
        <fullName evidence="2">Uncharacterized protein</fullName>
    </submittedName>
</protein>
<feature type="coiled-coil region" evidence="1">
    <location>
        <begin position="157"/>
        <end position="184"/>
    </location>
</feature>